<comment type="catalytic activity">
    <reaction evidence="10">
        <text>Couples ATP hydrolysis with the unwinding of duplex DNA by translocating in the 3'-5' direction.</text>
        <dbReference type="EC" id="5.6.2.4"/>
    </reaction>
</comment>
<keyword evidence="3 13" id="KW-0378">Hydrolase</keyword>
<comment type="catalytic activity">
    <reaction evidence="12">
        <text>ATP + H2O = ADP + phosphate + H(+)</text>
        <dbReference type="Rhea" id="RHEA:13065"/>
        <dbReference type="ChEBI" id="CHEBI:15377"/>
        <dbReference type="ChEBI" id="CHEBI:15378"/>
        <dbReference type="ChEBI" id="CHEBI:30616"/>
        <dbReference type="ChEBI" id="CHEBI:43474"/>
        <dbReference type="ChEBI" id="CHEBI:456216"/>
        <dbReference type="EC" id="5.6.2.4"/>
    </reaction>
</comment>
<feature type="domain" description="UvrD-like helicase C-terminal" evidence="15">
    <location>
        <begin position="662"/>
        <end position="920"/>
    </location>
</feature>
<evidence type="ECO:0000259" key="14">
    <source>
        <dbReference type="PROSITE" id="PS51198"/>
    </source>
</evidence>
<evidence type="ECO:0000256" key="13">
    <source>
        <dbReference type="PROSITE-ProRule" id="PRU00560"/>
    </source>
</evidence>
<evidence type="ECO:0000256" key="8">
    <source>
        <dbReference type="ARBA" id="ARBA00023125"/>
    </source>
</evidence>
<keyword evidence="2 13" id="KW-0547">Nucleotide-binding</keyword>
<protein>
    <recommendedName>
        <fullName evidence="11">DNA 3'-5' helicase</fullName>
        <ecNumber evidence="11">5.6.2.4</ecNumber>
    </recommendedName>
</protein>
<dbReference type="InterPro" id="IPR014017">
    <property type="entry name" value="DNA_helicase_UvrD-like_C"/>
</dbReference>
<keyword evidence="6 13" id="KW-0067">ATP-binding</keyword>
<dbReference type="SMART" id="SM00305">
    <property type="entry name" value="HintC"/>
    <property type="match status" value="1"/>
</dbReference>
<dbReference type="InterPro" id="IPR003586">
    <property type="entry name" value="Hint_dom_C"/>
</dbReference>
<dbReference type="GO" id="GO:0000725">
    <property type="term" value="P:recombinational repair"/>
    <property type="evidence" value="ECO:0007669"/>
    <property type="project" value="TreeGrafter"/>
</dbReference>
<dbReference type="PROSITE" id="PS51198">
    <property type="entry name" value="UVRD_HELICASE_ATP_BIND"/>
    <property type="match status" value="1"/>
</dbReference>
<dbReference type="PANTHER" id="PTHR11070">
    <property type="entry name" value="UVRD / RECB / PCRA DNA HELICASE FAMILY MEMBER"/>
    <property type="match status" value="1"/>
</dbReference>
<feature type="domain" description="UvrD-like helicase ATP-binding" evidence="14">
    <location>
        <begin position="5"/>
        <end position="293"/>
    </location>
</feature>
<comment type="caution">
    <text evidence="16">The sequence shown here is derived from an EMBL/GenBank/DDBJ whole genome shotgun (WGS) entry which is preliminary data.</text>
</comment>
<dbReference type="PROSITE" id="PS51217">
    <property type="entry name" value="UVRD_HELICASE_CTER"/>
    <property type="match status" value="1"/>
</dbReference>
<evidence type="ECO:0000256" key="11">
    <source>
        <dbReference type="ARBA" id="ARBA00034808"/>
    </source>
</evidence>
<dbReference type="PROSITE" id="PS50818">
    <property type="entry name" value="INTEIN_C_TER"/>
    <property type="match status" value="1"/>
</dbReference>
<evidence type="ECO:0000256" key="6">
    <source>
        <dbReference type="ARBA" id="ARBA00022840"/>
    </source>
</evidence>
<dbReference type="InterPro" id="IPR036844">
    <property type="entry name" value="Hint_dom_sf"/>
</dbReference>
<dbReference type="InterPro" id="IPR014016">
    <property type="entry name" value="UvrD-like_ATP-bd"/>
</dbReference>
<dbReference type="CDD" id="cd17932">
    <property type="entry name" value="DEXQc_UvrD"/>
    <property type="match status" value="1"/>
</dbReference>
<evidence type="ECO:0000256" key="12">
    <source>
        <dbReference type="ARBA" id="ARBA00048988"/>
    </source>
</evidence>
<name>A0A1F6G4E3_9BACT</name>
<dbReference type="CDD" id="cd18807">
    <property type="entry name" value="SF1_C_UvrD"/>
    <property type="match status" value="1"/>
</dbReference>
<keyword evidence="9" id="KW-0413">Isomerase</keyword>
<dbReference type="PRINTS" id="PR00379">
    <property type="entry name" value="INTEIN"/>
</dbReference>
<evidence type="ECO:0000256" key="9">
    <source>
        <dbReference type="ARBA" id="ARBA00023235"/>
    </source>
</evidence>
<evidence type="ECO:0000256" key="7">
    <source>
        <dbReference type="ARBA" id="ARBA00023000"/>
    </source>
</evidence>
<dbReference type="CDD" id="cd00081">
    <property type="entry name" value="Hint"/>
    <property type="match status" value="2"/>
</dbReference>
<keyword evidence="8" id="KW-0238">DNA-binding</keyword>
<evidence type="ECO:0000256" key="2">
    <source>
        <dbReference type="ARBA" id="ARBA00022741"/>
    </source>
</evidence>
<reference evidence="16 17" key="1">
    <citation type="journal article" date="2016" name="Nat. Commun.">
        <title>Thousands of microbial genomes shed light on interconnected biogeochemical processes in an aquifer system.</title>
        <authorList>
            <person name="Anantharaman K."/>
            <person name="Brown C.T."/>
            <person name="Hug L.A."/>
            <person name="Sharon I."/>
            <person name="Castelle C.J."/>
            <person name="Probst A.J."/>
            <person name="Thomas B.C."/>
            <person name="Singh A."/>
            <person name="Wilkins M.J."/>
            <person name="Karaoz U."/>
            <person name="Brodie E.L."/>
            <person name="Williams K.H."/>
            <person name="Hubbard S.S."/>
            <person name="Banfield J.F."/>
        </authorList>
    </citation>
    <scope>NUCLEOTIDE SEQUENCE [LARGE SCALE GENOMIC DNA]</scope>
</reference>
<feature type="binding site" evidence="13">
    <location>
        <begin position="26"/>
        <end position="33"/>
    </location>
    <ligand>
        <name>ATP</name>
        <dbReference type="ChEBI" id="CHEBI:30616"/>
    </ligand>
</feature>
<dbReference type="NCBIfam" id="TIGR01445">
    <property type="entry name" value="intein_Nterm"/>
    <property type="match status" value="1"/>
</dbReference>
<dbReference type="GO" id="GO:0016539">
    <property type="term" value="P:intein-mediated protein splicing"/>
    <property type="evidence" value="ECO:0007669"/>
    <property type="project" value="InterPro"/>
</dbReference>
<dbReference type="InterPro" id="IPR027417">
    <property type="entry name" value="P-loop_NTPase"/>
</dbReference>
<dbReference type="PANTHER" id="PTHR11070:SF2">
    <property type="entry name" value="ATP-DEPENDENT DNA HELICASE SRS2"/>
    <property type="match status" value="1"/>
</dbReference>
<dbReference type="SUPFAM" id="SSF51294">
    <property type="entry name" value="Hedgehog/intein (Hint) domain"/>
    <property type="match status" value="1"/>
</dbReference>
<dbReference type="Gene3D" id="3.40.50.300">
    <property type="entry name" value="P-loop containing nucleotide triphosphate hydrolases"/>
    <property type="match status" value="2"/>
</dbReference>
<dbReference type="Gene3D" id="1.10.10.160">
    <property type="match status" value="1"/>
</dbReference>
<dbReference type="InterPro" id="IPR006142">
    <property type="entry name" value="INTEIN"/>
</dbReference>
<dbReference type="EMBL" id="MFMU01000014">
    <property type="protein sequence ID" value="OGG92980.1"/>
    <property type="molecule type" value="Genomic_DNA"/>
</dbReference>
<evidence type="ECO:0000256" key="3">
    <source>
        <dbReference type="ARBA" id="ARBA00022801"/>
    </source>
</evidence>
<evidence type="ECO:0000256" key="4">
    <source>
        <dbReference type="ARBA" id="ARBA00022806"/>
    </source>
</evidence>
<evidence type="ECO:0000313" key="17">
    <source>
        <dbReference type="Proteomes" id="UP000176867"/>
    </source>
</evidence>
<keyword evidence="4 13" id="KW-0347">Helicase</keyword>
<dbReference type="AlphaFoldDB" id="A0A1F6G4E3"/>
<organism evidence="16 17">
    <name type="scientific">Candidatus Kaiserbacteria bacterium RIFOXYD1_FULL_47_14</name>
    <dbReference type="NCBI Taxonomy" id="1798533"/>
    <lineage>
        <taxon>Bacteria</taxon>
        <taxon>Candidatus Kaiseribacteriota</taxon>
    </lineage>
</organism>
<dbReference type="Gene3D" id="2.170.16.10">
    <property type="entry name" value="Hedgehog/Intein (Hint) domain"/>
    <property type="match status" value="2"/>
</dbReference>
<dbReference type="PROSITE" id="PS50817">
    <property type="entry name" value="INTEIN_N_TER"/>
    <property type="match status" value="1"/>
</dbReference>
<evidence type="ECO:0000256" key="5">
    <source>
        <dbReference type="ARBA" id="ARBA00022813"/>
    </source>
</evidence>
<dbReference type="SUPFAM" id="SSF52540">
    <property type="entry name" value="P-loop containing nucleoside triphosphate hydrolases"/>
    <property type="match status" value="3"/>
</dbReference>
<evidence type="ECO:0000256" key="1">
    <source>
        <dbReference type="ARBA" id="ARBA00009922"/>
    </source>
</evidence>
<dbReference type="InterPro" id="IPR006141">
    <property type="entry name" value="Intein_N"/>
</dbReference>
<dbReference type="GO" id="GO:0016887">
    <property type="term" value="F:ATP hydrolysis activity"/>
    <property type="evidence" value="ECO:0007669"/>
    <property type="project" value="RHEA"/>
</dbReference>
<evidence type="ECO:0000256" key="10">
    <source>
        <dbReference type="ARBA" id="ARBA00034617"/>
    </source>
</evidence>
<dbReference type="Pfam" id="PF13361">
    <property type="entry name" value="UvrD_C"/>
    <property type="match status" value="1"/>
</dbReference>
<dbReference type="InterPro" id="IPR030934">
    <property type="entry name" value="Intein_C"/>
</dbReference>
<dbReference type="InterPro" id="IPR013986">
    <property type="entry name" value="DExx_box_DNA_helicase_dom_sf"/>
</dbReference>
<keyword evidence="7" id="KW-0651">Protein splicing</keyword>
<dbReference type="Pfam" id="PF00580">
    <property type="entry name" value="UvrD-helicase"/>
    <property type="match status" value="1"/>
</dbReference>
<dbReference type="GO" id="GO:0043138">
    <property type="term" value="F:3'-5' DNA helicase activity"/>
    <property type="evidence" value="ECO:0007669"/>
    <property type="project" value="UniProtKB-EC"/>
</dbReference>
<dbReference type="Proteomes" id="UP000176867">
    <property type="component" value="Unassembled WGS sequence"/>
</dbReference>
<dbReference type="GO" id="GO:0003677">
    <property type="term" value="F:DNA binding"/>
    <property type="evidence" value="ECO:0007669"/>
    <property type="project" value="UniProtKB-KW"/>
</dbReference>
<keyword evidence="5" id="KW-0068">Autocatalytic cleavage</keyword>
<comment type="similarity">
    <text evidence="1">Belongs to the helicase family. UvrD subfamily.</text>
</comment>
<dbReference type="InterPro" id="IPR000212">
    <property type="entry name" value="DNA_helicase_UvrD/REP"/>
</dbReference>
<evidence type="ECO:0000259" key="15">
    <source>
        <dbReference type="PROSITE" id="PS51217"/>
    </source>
</evidence>
<accession>A0A1F6G4E3</accession>
<dbReference type="EC" id="5.6.2.4" evidence="11"/>
<gene>
    <name evidence="16" type="ORF">A2609_01965</name>
</gene>
<proteinExistence type="inferred from homology"/>
<dbReference type="STRING" id="1798533.A2609_01965"/>
<dbReference type="GO" id="GO:0005524">
    <property type="term" value="F:ATP binding"/>
    <property type="evidence" value="ECO:0007669"/>
    <property type="project" value="UniProtKB-UniRule"/>
</dbReference>
<sequence>MKYLERLNDAQKRAVLATDGPVLVLAGAGSGKTRVLTTRIYHLIRSGVPASQILAVTFTNKAAREMRERVRAMLGDPSASSGKANSSEMPFVATFHGLGREILESYGKEIDIPRFFSIYDRADSEKVIASALKALDVGAKEFSPRSIMSRISRYKGEGMRAREFYEKHSRGSFGLRITAEVWLRYEKTLKEEKSLDFDDLISLPVQLLEEHADIRTLAQNRWSSISIDEYQDTNGLQERLAGLLAEKHNNLFVVGDGDQCLIAGTEIALPDGLRRPIETIKKGDWVFSNYGSGDMRPARVTRTFSKKVSNKLIRITTKNGRELTSTAEHIHFAGYRLGLTPQMYFTYLMYKQGKGWRIGVSQTYTNGQRKPMIGFQQRCNQEHGDAVWIIGTHDRSQEARILECQLSLRYAIPTLPFVARKGSVGGYVHDQIVLDRIFAAFDTTQGAMKLLDAYGLSNKYPHHRAQATQSSRRNIIITLCGDRRGKIPMHRISMIGSDNEGRQLLKTAGFSVRIAKRGSKSWRFETANKDYEALVKMACRLLGIFPDAHLVRTARLGGKKVQIKDGNSLQFLPAASVRPGMVLFDEEGGFDVVQNVAQIPSKNVRVYDLDIEHTHNFIAGGIVTHNSIYGWRGAKMENILNFEKKYPAAQTIILERNYRSTKNLVDAANAVIEKNKNRKQKYSTTEHPAGEPIVVHFAINAEDEARWIAQKIRELMQNGARPEEIAILFRTNFQSRALEEGLLKAGVPYKLLGTHFFARKEVKDALAWVRLALDPSREVDKLRAAASPPRGIGKVTLGKLVAGKRGELRAGEIAKVEAFERVIAELAQATETLVPSEFVKLAIEKSGLRRALVEEGNEEDRERFENIEELASVAARHDTVAGKEGISAFLAEAALASDQDELDQGEKTGVTLMTVHAAKGLEFDTVFVSGMEEGLFPHSAMGGDDPPAGGRDDEEERRLFYVAMTRAKTRLFLTLARIRKIYGSDSLAEPSSFLADIDNSLMLYDETDGREIHEVIHF</sequence>
<evidence type="ECO:0000313" key="16">
    <source>
        <dbReference type="EMBL" id="OGG92980.1"/>
    </source>
</evidence>
<dbReference type="NCBIfam" id="TIGR01443">
    <property type="entry name" value="intein_Cterm"/>
    <property type="match status" value="1"/>
</dbReference>
<dbReference type="Gene3D" id="1.10.486.10">
    <property type="entry name" value="PCRA, domain 4"/>
    <property type="match status" value="1"/>
</dbReference>